<proteinExistence type="inferred from homology"/>
<evidence type="ECO:0000256" key="2">
    <source>
        <dbReference type="ARBA" id="ARBA00022741"/>
    </source>
</evidence>
<dbReference type="InterPro" id="IPR027417">
    <property type="entry name" value="P-loop_NTPase"/>
</dbReference>
<dbReference type="InterPro" id="IPR006703">
    <property type="entry name" value="G_AIG1"/>
</dbReference>
<dbReference type="GeneTree" id="ENSGT01140000282522"/>
<dbReference type="Pfam" id="PF04548">
    <property type="entry name" value="AIG1"/>
    <property type="match status" value="1"/>
</dbReference>
<accession>A0A3Q0R3I8</accession>
<dbReference type="SUPFAM" id="SSF52540">
    <property type="entry name" value="P-loop containing nucleoside triphosphate hydrolases"/>
    <property type="match status" value="1"/>
</dbReference>
<reference evidence="5" key="2">
    <citation type="submission" date="2025-09" db="UniProtKB">
        <authorList>
            <consortium name="Ensembl"/>
        </authorList>
    </citation>
    <scope>IDENTIFICATION</scope>
</reference>
<dbReference type="AlphaFoldDB" id="A0A3Q0R3I8"/>
<dbReference type="OMA" id="AFSWRIH"/>
<organism evidence="5 6">
    <name type="scientific">Amphilophus citrinellus</name>
    <name type="common">Midas cichlid</name>
    <name type="synonym">Cichlasoma citrinellum</name>
    <dbReference type="NCBI Taxonomy" id="61819"/>
    <lineage>
        <taxon>Eukaryota</taxon>
        <taxon>Metazoa</taxon>
        <taxon>Chordata</taxon>
        <taxon>Craniata</taxon>
        <taxon>Vertebrata</taxon>
        <taxon>Euteleostomi</taxon>
        <taxon>Actinopterygii</taxon>
        <taxon>Neopterygii</taxon>
        <taxon>Teleostei</taxon>
        <taxon>Neoteleostei</taxon>
        <taxon>Acanthomorphata</taxon>
        <taxon>Ovalentaria</taxon>
        <taxon>Cichlomorphae</taxon>
        <taxon>Cichliformes</taxon>
        <taxon>Cichlidae</taxon>
        <taxon>New World cichlids</taxon>
        <taxon>Cichlasomatinae</taxon>
        <taxon>Heroini</taxon>
        <taxon>Amphilophus</taxon>
    </lineage>
</organism>
<evidence type="ECO:0000256" key="3">
    <source>
        <dbReference type="ARBA" id="ARBA00023134"/>
    </source>
</evidence>
<name>A0A3Q0R3I8_AMPCI</name>
<evidence type="ECO:0000256" key="1">
    <source>
        <dbReference type="ARBA" id="ARBA00008535"/>
    </source>
</evidence>
<evidence type="ECO:0000313" key="6">
    <source>
        <dbReference type="Proteomes" id="UP000261340"/>
    </source>
</evidence>
<keyword evidence="6" id="KW-1185">Reference proteome</keyword>
<dbReference type="STRING" id="61819.ENSACIP00000003840"/>
<dbReference type="PANTHER" id="PTHR10903">
    <property type="entry name" value="GTPASE, IMAP FAMILY MEMBER-RELATED"/>
    <property type="match status" value="1"/>
</dbReference>
<keyword evidence="3" id="KW-0342">GTP-binding</keyword>
<sequence>MDPDPGPDPGVTVVLLGNCGVGKSASGNTILGRVAFESKTSFKTGETEIREETGQVFGKRIRVIDTPGILGSEGPIGSCCRDVLSSSGSHLFLLVVKTDRFTAEQERAVEAALGAVGEQGFSRCFLLFTGGDALKNTSVYDFIYQDSQSPLPGVVRRFSGRFHLFNNEDGGREQVRELLLKAGLLHGSPGNTGSRAARLWKKSQFKHTAFIALKEQRIP</sequence>
<dbReference type="InterPro" id="IPR045058">
    <property type="entry name" value="GIMA/IAN/Toc"/>
</dbReference>
<evidence type="ECO:0000313" key="5">
    <source>
        <dbReference type="Ensembl" id="ENSACIP00000003840.1"/>
    </source>
</evidence>
<dbReference type="PANTHER" id="PTHR10903:SF170">
    <property type="entry name" value="GTPASE IMAP FAMILY MEMBER 7"/>
    <property type="match status" value="1"/>
</dbReference>
<dbReference type="GO" id="GO:0005525">
    <property type="term" value="F:GTP binding"/>
    <property type="evidence" value="ECO:0007669"/>
    <property type="project" value="UniProtKB-KW"/>
</dbReference>
<evidence type="ECO:0000259" key="4">
    <source>
        <dbReference type="PROSITE" id="PS51720"/>
    </source>
</evidence>
<dbReference type="Ensembl" id="ENSACIT00000003964.1">
    <property type="protein sequence ID" value="ENSACIP00000003840.1"/>
    <property type="gene ID" value="ENSACIG00000003050.1"/>
</dbReference>
<feature type="domain" description="AIG1-type G" evidence="4">
    <location>
        <begin position="8"/>
        <end position="204"/>
    </location>
</feature>
<reference evidence="5" key="1">
    <citation type="submission" date="2025-08" db="UniProtKB">
        <authorList>
            <consortium name="Ensembl"/>
        </authorList>
    </citation>
    <scope>IDENTIFICATION</scope>
</reference>
<protein>
    <recommendedName>
        <fullName evidence="4">AIG1-type G domain-containing protein</fullName>
    </recommendedName>
</protein>
<keyword evidence="2" id="KW-0547">Nucleotide-binding</keyword>
<dbReference type="Gene3D" id="3.40.50.300">
    <property type="entry name" value="P-loop containing nucleotide triphosphate hydrolases"/>
    <property type="match status" value="1"/>
</dbReference>
<dbReference type="Proteomes" id="UP000261340">
    <property type="component" value="Unplaced"/>
</dbReference>
<dbReference type="PROSITE" id="PS51720">
    <property type="entry name" value="G_AIG1"/>
    <property type="match status" value="1"/>
</dbReference>
<comment type="similarity">
    <text evidence="1">Belongs to the TRAFAC class TrmE-Era-EngA-EngB-Septin-like GTPase superfamily. AIG1/Toc34/Toc159-like paraseptin GTPase family. IAN subfamily.</text>
</comment>